<gene>
    <name evidence="2" type="ORF">KVH43_12690</name>
</gene>
<dbReference type="RefSeq" id="WP_218282882.1">
    <property type="nucleotide sequence ID" value="NZ_CP078093.1"/>
</dbReference>
<dbReference type="InterPro" id="IPR002645">
    <property type="entry name" value="STAS_dom"/>
</dbReference>
<keyword evidence="3" id="KW-1185">Reference proteome</keyword>
<dbReference type="Pfam" id="PF01740">
    <property type="entry name" value="STAS"/>
    <property type="match status" value="1"/>
</dbReference>
<sequence length="92" mass="10635">MNDKNMLIPKNFSVDEADQFREKVNALIDKGEKDFVLDFNNCTFIDSTGLGVLVGIYKKCMELNGSLKLHSIHPQVMRIFKLTRLDKVFEIR</sequence>
<evidence type="ECO:0000259" key="1">
    <source>
        <dbReference type="PROSITE" id="PS50801"/>
    </source>
</evidence>
<dbReference type="PROSITE" id="PS50801">
    <property type="entry name" value="STAS"/>
    <property type="match status" value="1"/>
</dbReference>
<evidence type="ECO:0000313" key="2">
    <source>
        <dbReference type="EMBL" id="QXM06185.1"/>
    </source>
</evidence>
<dbReference type="PANTHER" id="PTHR33495">
    <property type="entry name" value="ANTI-SIGMA FACTOR ANTAGONIST TM_1081-RELATED-RELATED"/>
    <property type="match status" value="1"/>
</dbReference>
<dbReference type="Proteomes" id="UP000886818">
    <property type="component" value="Chromosome"/>
</dbReference>
<accession>A0ABX8RE57</accession>
<protein>
    <submittedName>
        <fullName evidence="2">STAS domain-containing protein</fullName>
    </submittedName>
</protein>
<name>A0ABX8RE57_9CLOT</name>
<proteinExistence type="predicted"/>
<dbReference type="CDD" id="cd07043">
    <property type="entry name" value="STAS_anti-anti-sigma_factors"/>
    <property type="match status" value="1"/>
</dbReference>
<evidence type="ECO:0000313" key="3">
    <source>
        <dbReference type="Proteomes" id="UP000886818"/>
    </source>
</evidence>
<reference evidence="2" key="1">
    <citation type="submission" date="2021-07" db="EMBL/GenBank/DDBJ databases">
        <title>Complete genome sequence of Crassaminicella sp. 143-21, isolated from a deep-sea hydrothermal vent.</title>
        <authorList>
            <person name="Li X."/>
        </authorList>
    </citation>
    <scope>NUCLEOTIDE SEQUENCE</scope>
    <source>
        <strain evidence="2">143-21</strain>
    </source>
</reference>
<feature type="domain" description="STAS" evidence="1">
    <location>
        <begin position="17"/>
        <end position="92"/>
    </location>
</feature>
<dbReference type="EMBL" id="CP078093">
    <property type="protein sequence ID" value="QXM06185.1"/>
    <property type="molecule type" value="Genomic_DNA"/>
</dbReference>
<dbReference type="NCBIfam" id="TIGR00377">
    <property type="entry name" value="ant_ant_sig"/>
    <property type="match status" value="1"/>
</dbReference>
<dbReference type="InterPro" id="IPR003658">
    <property type="entry name" value="Anti-sigma_ant"/>
</dbReference>
<organism evidence="2 3">
    <name type="scientific">Crassaminicella indica</name>
    <dbReference type="NCBI Taxonomy" id="2855394"/>
    <lineage>
        <taxon>Bacteria</taxon>
        <taxon>Bacillati</taxon>
        <taxon>Bacillota</taxon>
        <taxon>Clostridia</taxon>
        <taxon>Eubacteriales</taxon>
        <taxon>Clostridiaceae</taxon>
        <taxon>Crassaminicella</taxon>
    </lineage>
</organism>
<dbReference type="PANTHER" id="PTHR33495:SF2">
    <property type="entry name" value="ANTI-SIGMA FACTOR ANTAGONIST TM_1081-RELATED"/>
    <property type="match status" value="1"/>
</dbReference>